<feature type="coiled-coil region" evidence="1">
    <location>
        <begin position="157"/>
        <end position="184"/>
    </location>
</feature>
<accession>A0A1Z4N416</accession>
<organism evidence="2 3">
    <name type="scientific">Tolypothrix tenuis PCC 7101</name>
    <dbReference type="NCBI Taxonomy" id="231146"/>
    <lineage>
        <taxon>Bacteria</taxon>
        <taxon>Bacillati</taxon>
        <taxon>Cyanobacteriota</taxon>
        <taxon>Cyanophyceae</taxon>
        <taxon>Nostocales</taxon>
        <taxon>Tolypothrichaceae</taxon>
        <taxon>Tolypothrix</taxon>
    </lineage>
</organism>
<evidence type="ECO:0000313" key="2">
    <source>
        <dbReference type="EMBL" id="BAZ00483.1"/>
    </source>
</evidence>
<proteinExistence type="predicted"/>
<reference evidence="2 3" key="1">
    <citation type="submission" date="2017-06" db="EMBL/GenBank/DDBJ databases">
        <title>Genome sequencing of cyanobaciteial culture collection at National Institute for Environmental Studies (NIES).</title>
        <authorList>
            <person name="Hirose Y."/>
            <person name="Shimura Y."/>
            <person name="Fujisawa T."/>
            <person name="Nakamura Y."/>
            <person name="Kawachi M."/>
        </authorList>
    </citation>
    <scope>NUCLEOTIDE SEQUENCE [LARGE SCALE GENOMIC DNA]</scope>
    <source>
        <strain evidence="2 3">NIES-37</strain>
    </source>
</reference>
<gene>
    <name evidence="2" type="ORF">NIES37_44750</name>
</gene>
<keyword evidence="1" id="KW-0175">Coiled coil</keyword>
<dbReference type="Proteomes" id="UP000218785">
    <property type="component" value="Chromosome"/>
</dbReference>
<name>A0A1Z4N416_9CYAN</name>
<sequence>MNSLIDLMSTLTQTLIPVINLIFTVSIYRNRNKDKEIDISFHHRKIYQEKVNDALVSIFRSVTETRNCIDILNSCSGKNYENDEAKKADIQQRLNAFIEHHNATVKLYDNHEILLKPEIYEILEELRKCGCNTISDVESLLSTPPSKNSAEWKTQNIQEVKKDYEQFNLKREKLKKAIQDELNNN</sequence>
<dbReference type="KEGG" id="ttq:NIES37_44750"/>
<dbReference type="RefSeq" id="WP_096579397.1">
    <property type="nucleotide sequence ID" value="NZ_CAWNJS010000001.1"/>
</dbReference>
<evidence type="ECO:0000313" key="3">
    <source>
        <dbReference type="Proteomes" id="UP000218785"/>
    </source>
</evidence>
<protein>
    <submittedName>
        <fullName evidence="2">Uncharacterized protein</fullName>
    </submittedName>
</protein>
<dbReference type="EMBL" id="AP018248">
    <property type="protein sequence ID" value="BAZ00483.1"/>
    <property type="molecule type" value="Genomic_DNA"/>
</dbReference>
<dbReference type="AlphaFoldDB" id="A0A1Z4N416"/>
<evidence type="ECO:0000256" key="1">
    <source>
        <dbReference type="SAM" id="Coils"/>
    </source>
</evidence>
<keyword evidence="3" id="KW-1185">Reference proteome</keyword>